<dbReference type="Proteomes" id="UP000484885">
    <property type="component" value="Unassembled WGS sequence"/>
</dbReference>
<feature type="signal peptide" evidence="1">
    <location>
        <begin position="1"/>
        <end position="30"/>
    </location>
</feature>
<keyword evidence="3" id="KW-1185">Reference proteome</keyword>
<proteinExistence type="predicted"/>
<evidence type="ECO:0000313" key="2">
    <source>
        <dbReference type="EMBL" id="NDY96043.1"/>
    </source>
</evidence>
<accession>A0A845UW31</accession>
<dbReference type="RefSeq" id="WP_164211427.1">
    <property type="nucleotide sequence ID" value="NZ_JAAGSC010000041.1"/>
</dbReference>
<dbReference type="AlphaFoldDB" id="A0A845UW31"/>
<organism evidence="2 3">
    <name type="scientific">Wenzhouxiangella limi</name>
    <dbReference type="NCBI Taxonomy" id="2707351"/>
    <lineage>
        <taxon>Bacteria</taxon>
        <taxon>Pseudomonadati</taxon>
        <taxon>Pseudomonadota</taxon>
        <taxon>Gammaproteobacteria</taxon>
        <taxon>Chromatiales</taxon>
        <taxon>Wenzhouxiangellaceae</taxon>
        <taxon>Wenzhouxiangella</taxon>
    </lineage>
</organism>
<feature type="chain" id="PRO_5032979734" evidence="1">
    <location>
        <begin position="31"/>
        <end position="293"/>
    </location>
</feature>
<comment type="caution">
    <text evidence="2">The sequence shown here is derived from an EMBL/GenBank/DDBJ whole genome shotgun (WGS) entry which is preliminary data.</text>
</comment>
<sequence>MSKLSKNSKRILGVAAACLMLAGWSASSQARDCVVTNWLGGQPGLSDGNAGKQDTQATSNRRYAGHCGLRVPVDGTPRFVTDNSPAPEDTYIARFYVFLDNAGSDEIVLFSADDGTDAKVQIVYNAPTSGDLTLEVVDSSNDVNELTFDDVGAGWHSVEFAWEALESATIAFSLNGSDDLTNTINTSGIALANANLGNVSGAGSAGTNSIDFDDFDSRRSSRPGRLCRGLTNLSRSSLDLQDALNIFDEFASNGNTPADGQPDYNEDGVVDFDDALLVFSRFASGNEDCASNL</sequence>
<dbReference type="EMBL" id="JAAGSC010000041">
    <property type="protein sequence ID" value="NDY96043.1"/>
    <property type="molecule type" value="Genomic_DNA"/>
</dbReference>
<evidence type="ECO:0000313" key="3">
    <source>
        <dbReference type="Proteomes" id="UP000484885"/>
    </source>
</evidence>
<evidence type="ECO:0000256" key="1">
    <source>
        <dbReference type="SAM" id="SignalP"/>
    </source>
</evidence>
<keyword evidence="1" id="KW-0732">Signal</keyword>
<gene>
    <name evidence="2" type="ORF">G3I74_09900</name>
</gene>
<name>A0A845UW31_9GAMM</name>
<reference evidence="2 3" key="1">
    <citation type="submission" date="2020-02" db="EMBL/GenBank/DDBJ databases">
        <authorList>
            <person name="Zhang X.-Y."/>
        </authorList>
    </citation>
    <scope>NUCLEOTIDE SEQUENCE [LARGE SCALE GENOMIC DNA]</scope>
    <source>
        <strain evidence="2 3">C33</strain>
    </source>
</reference>
<protein>
    <submittedName>
        <fullName evidence="2">Uncharacterized protein</fullName>
    </submittedName>
</protein>